<name>M3AG79_PSEFD</name>
<keyword evidence="3" id="KW-1185">Reference proteome</keyword>
<evidence type="ECO:0000256" key="1">
    <source>
        <dbReference type="SAM" id="MobiDB-lite"/>
    </source>
</evidence>
<organism evidence="2 3">
    <name type="scientific">Pseudocercospora fijiensis (strain CIRAD86)</name>
    <name type="common">Black leaf streak disease fungus</name>
    <name type="synonym">Mycosphaerella fijiensis</name>
    <dbReference type="NCBI Taxonomy" id="383855"/>
    <lineage>
        <taxon>Eukaryota</taxon>
        <taxon>Fungi</taxon>
        <taxon>Dikarya</taxon>
        <taxon>Ascomycota</taxon>
        <taxon>Pezizomycotina</taxon>
        <taxon>Dothideomycetes</taxon>
        <taxon>Dothideomycetidae</taxon>
        <taxon>Mycosphaerellales</taxon>
        <taxon>Mycosphaerellaceae</taxon>
        <taxon>Pseudocercospora</taxon>
    </lineage>
</organism>
<accession>M3AG79</accession>
<feature type="compositionally biased region" description="Polar residues" evidence="1">
    <location>
        <begin position="124"/>
        <end position="134"/>
    </location>
</feature>
<evidence type="ECO:0000313" key="2">
    <source>
        <dbReference type="EMBL" id="EME83596.1"/>
    </source>
</evidence>
<dbReference type="GeneID" id="19333300"/>
<protein>
    <submittedName>
        <fullName evidence="2">Uncharacterized protein</fullName>
    </submittedName>
</protein>
<dbReference type="KEGG" id="pfj:MYCFIDRAFT_175021"/>
<dbReference type="Proteomes" id="UP000016932">
    <property type="component" value="Unassembled WGS sequence"/>
</dbReference>
<dbReference type="HOGENOM" id="CLU_814152_0_0_1"/>
<dbReference type="VEuPathDB" id="FungiDB:MYCFIDRAFT_175021"/>
<dbReference type="RefSeq" id="XP_007926774.1">
    <property type="nucleotide sequence ID" value="XM_007928583.1"/>
</dbReference>
<evidence type="ECO:0000313" key="3">
    <source>
        <dbReference type="Proteomes" id="UP000016932"/>
    </source>
</evidence>
<dbReference type="AlphaFoldDB" id="M3AG79"/>
<sequence>MPITDCDYSLASEFSFLSSTRLSSLVINSGNAGYPNIFSRPHPQDRLVRIQATEFKVAARLLRWKPSLLSRCTAARADPGFPSRTSPNTLHRHLIDRRTPECKSLIFNTNLRARHPNNCIVPPENSSLDRTTGDPTARESSQESRSQLADIRHPAGWIPQEILRQGYLTKLHSRSFPKIFAGIQKLSRREGRWLLDMMPFEHAFFVSSVNNCDLILERSNQIYASLLTIPSRLTECEGIRSIFGMGYHHHVRSEHAIRPSSSRERQNHVAKDRRTLSMYYTAEQLPSPLSTKEAPYSQSIDPSIHQHFSRFAYISNFHDSMYRTPKFKQTSPSVLERVKRI</sequence>
<reference evidence="2 3" key="1">
    <citation type="journal article" date="2012" name="PLoS Pathog.">
        <title>Diverse lifestyles and strategies of plant pathogenesis encoded in the genomes of eighteen Dothideomycetes fungi.</title>
        <authorList>
            <person name="Ohm R.A."/>
            <person name="Feau N."/>
            <person name="Henrissat B."/>
            <person name="Schoch C.L."/>
            <person name="Horwitz B.A."/>
            <person name="Barry K.W."/>
            <person name="Condon B.J."/>
            <person name="Copeland A.C."/>
            <person name="Dhillon B."/>
            <person name="Glaser F."/>
            <person name="Hesse C.N."/>
            <person name="Kosti I."/>
            <person name="LaButti K."/>
            <person name="Lindquist E.A."/>
            <person name="Lucas S."/>
            <person name="Salamov A.A."/>
            <person name="Bradshaw R.E."/>
            <person name="Ciuffetti L."/>
            <person name="Hamelin R.C."/>
            <person name="Kema G.H.J."/>
            <person name="Lawrence C."/>
            <person name="Scott J.A."/>
            <person name="Spatafora J.W."/>
            <person name="Turgeon B.G."/>
            <person name="de Wit P.J.G.M."/>
            <person name="Zhong S."/>
            <person name="Goodwin S.B."/>
            <person name="Grigoriev I.V."/>
        </authorList>
    </citation>
    <scope>NUCLEOTIDE SEQUENCE [LARGE SCALE GENOMIC DNA]</scope>
    <source>
        <strain evidence="2 3">CIRAD86</strain>
    </source>
</reference>
<gene>
    <name evidence="2" type="ORF">MYCFIDRAFT_175021</name>
</gene>
<feature type="region of interest" description="Disordered" evidence="1">
    <location>
        <begin position="118"/>
        <end position="146"/>
    </location>
</feature>
<proteinExistence type="predicted"/>
<dbReference type="EMBL" id="KB446558">
    <property type="protein sequence ID" value="EME83596.1"/>
    <property type="molecule type" value="Genomic_DNA"/>
</dbReference>